<dbReference type="AlphaFoldDB" id="A0AB39I475"/>
<reference evidence="2" key="1">
    <citation type="submission" date="2024-07" db="EMBL/GenBank/DDBJ databases">
        <title>Identification and characteristics of a novel species of coltsfoot's symbiotic bacteria.</title>
        <authorList>
            <person name="Juszczyk A."/>
            <person name="Jasielczuk I."/>
            <person name="Gurgul A."/>
            <person name="Rogala M."/>
            <person name="Kowalczyk A."/>
            <person name="Szmatola T."/>
            <person name="Kosecka-Strojek M."/>
            <person name="Arent Z."/>
            <person name="Latowski D."/>
        </authorList>
    </citation>
    <scope>NUCLEOTIDE SEQUENCE</scope>
    <source>
        <strain evidence="2">Hg7Tf</strain>
    </source>
</reference>
<dbReference type="EMBL" id="CP162607">
    <property type="protein sequence ID" value="XDK38208.1"/>
    <property type="molecule type" value="Genomic_DNA"/>
</dbReference>
<organism evidence="2">
    <name type="scientific">Pseudomonas sp. Hg7Tf</name>
    <dbReference type="NCBI Taxonomy" id="3236988"/>
    <lineage>
        <taxon>Bacteria</taxon>
        <taxon>Pseudomonadati</taxon>
        <taxon>Pseudomonadota</taxon>
        <taxon>Gammaproteobacteria</taxon>
        <taxon>Pseudomonadales</taxon>
        <taxon>Pseudomonadaceae</taxon>
        <taxon>Pseudomonas</taxon>
    </lineage>
</organism>
<accession>A0AB39I475</accession>
<gene>
    <name evidence="2" type="ORF">AB4Y39_05970</name>
</gene>
<protein>
    <submittedName>
        <fullName evidence="2">Uncharacterized protein</fullName>
    </submittedName>
</protein>
<name>A0AB39I475_9PSED</name>
<dbReference type="RefSeq" id="WP_280041178.1">
    <property type="nucleotide sequence ID" value="NZ_CP162607.1"/>
</dbReference>
<evidence type="ECO:0000256" key="1">
    <source>
        <dbReference type="SAM" id="Coils"/>
    </source>
</evidence>
<feature type="coiled-coil region" evidence="1">
    <location>
        <begin position="61"/>
        <end position="88"/>
    </location>
</feature>
<evidence type="ECO:0000313" key="2">
    <source>
        <dbReference type="EMBL" id="XDK38208.1"/>
    </source>
</evidence>
<keyword evidence="1" id="KW-0175">Coiled coil</keyword>
<sequence length="136" mass="15517">MIDNQILVGAQRQAQLEAAKAAFFMSGGIVTELESYSYKPLPARHEPQPKVKLQLKPTVCRRSKAEEADRARRREERKQRELRLVERITALRDSGLTRNETALKIGVSYNGLSKIINRNGIDYPKCNQKRTEAAHE</sequence>
<proteinExistence type="predicted"/>